<dbReference type="InterPro" id="IPR051949">
    <property type="entry name" value="Cation_Transport_ATPase"/>
</dbReference>
<dbReference type="PANTHER" id="PTHR43079:SF1">
    <property type="entry name" value="CADMIUM_ZINC-TRANSPORTING ATPASE HMA1, CHLOROPLASTIC-RELATED"/>
    <property type="match status" value="1"/>
</dbReference>
<dbReference type="InterPro" id="IPR008250">
    <property type="entry name" value="ATPase_P-typ_transduc_dom_A_sf"/>
</dbReference>
<dbReference type="InterPro" id="IPR001757">
    <property type="entry name" value="P_typ_ATPase"/>
</dbReference>
<evidence type="ECO:0000256" key="4">
    <source>
        <dbReference type="ARBA" id="ARBA00022692"/>
    </source>
</evidence>
<keyword evidence="9" id="KW-0460">Magnesium</keyword>
<evidence type="ECO:0000256" key="5">
    <source>
        <dbReference type="ARBA" id="ARBA00022723"/>
    </source>
</evidence>
<dbReference type="InterPro" id="IPR027256">
    <property type="entry name" value="P-typ_ATPase_IB"/>
</dbReference>
<evidence type="ECO:0000256" key="9">
    <source>
        <dbReference type="ARBA" id="ARBA00022842"/>
    </source>
</evidence>
<dbReference type="InterPro" id="IPR036412">
    <property type="entry name" value="HAD-like_sf"/>
</dbReference>
<feature type="transmembrane region" description="Helical" evidence="14">
    <location>
        <begin position="248"/>
        <end position="268"/>
    </location>
</feature>
<dbReference type="Pfam" id="PF00122">
    <property type="entry name" value="E1-E2_ATPase"/>
    <property type="match status" value="1"/>
</dbReference>
<keyword evidence="10" id="KW-1278">Translocase</keyword>
<keyword evidence="12" id="KW-0186">Copper</keyword>
<dbReference type="SUPFAM" id="SSF81653">
    <property type="entry name" value="Calcium ATPase, transduction domain A"/>
    <property type="match status" value="1"/>
</dbReference>
<keyword evidence="5 14" id="KW-0479">Metal-binding</keyword>
<feature type="transmembrane region" description="Helical" evidence="14">
    <location>
        <begin position="12"/>
        <end position="35"/>
    </location>
</feature>
<dbReference type="PANTHER" id="PTHR43079">
    <property type="entry name" value="PROBABLE CADMIUM/ZINC-TRANSPORTING ATPASE HMA1"/>
    <property type="match status" value="1"/>
</dbReference>
<dbReference type="Gene3D" id="3.40.1110.10">
    <property type="entry name" value="Calcium-transporting ATPase, cytoplasmic domain N"/>
    <property type="match status" value="1"/>
</dbReference>
<keyword evidence="7" id="KW-0187">Copper transport</keyword>
<keyword evidence="6 14" id="KW-0547">Nucleotide-binding</keyword>
<dbReference type="RefSeq" id="WP_047914861.1">
    <property type="nucleotide sequence ID" value="NZ_LN774769.1"/>
</dbReference>
<evidence type="ECO:0000256" key="8">
    <source>
        <dbReference type="ARBA" id="ARBA00022840"/>
    </source>
</evidence>
<dbReference type="SUPFAM" id="SSF56784">
    <property type="entry name" value="HAD-like"/>
    <property type="match status" value="1"/>
</dbReference>
<keyword evidence="7" id="KW-0813">Transport</keyword>
<dbReference type="CDD" id="cd07551">
    <property type="entry name" value="P-type_ATPase_HM_ZosA_PfeT-like"/>
    <property type="match status" value="1"/>
</dbReference>
<keyword evidence="8 14" id="KW-0067">ATP-binding</keyword>
<dbReference type="GO" id="GO:0005524">
    <property type="term" value="F:ATP binding"/>
    <property type="evidence" value="ECO:0007669"/>
    <property type="project" value="UniProtKB-UniRule"/>
</dbReference>
<evidence type="ECO:0000256" key="12">
    <source>
        <dbReference type="ARBA" id="ARBA00023008"/>
    </source>
</evidence>
<dbReference type="KEGG" id="lpk:LACPI_0401"/>
<dbReference type="InterPro" id="IPR023299">
    <property type="entry name" value="ATPase_P-typ_cyto_dom_N"/>
</dbReference>
<dbReference type="InterPro" id="IPR018303">
    <property type="entry name" value="ATPase_P-typ_P_site"/>
</dbReference>
<keyword evidence="4 14" id="KW-0812">Transmembrane</keyword>
<gene>
    <name evidence="16" type="ORF">LACPI_0401</name>
</gene>
<evidence type="ECO:0000256" key="14">
    <source>
        <dbReference type="RuleBase" id="RU362081"/>
    </source>
</evidence>
<organism evidence="16 17">
    <name type="scientific">Pseudolactococcus piscium MKFS47</name>
    <dbReference type="NCBI Taxonomy" id="297352"/>
    <lineage>
        <taxon>Bacteria</taxon>
        <taxon>Bacillati</taxon>
        <taxon>Bacillota</taxon>
        <taxon>Bacilli</taxon>
        <taxon>Lactobacillales</taxon>
        <taxon>Streptococcaceae</taxon>
        <taxon>Pseudolactococcus</taxon>
    </lineage>
</organism>
<dbReference type="InterPro" id="IPR059000">
    <property type="entry name" value="ATPase_P-type_domA"/>
</dbReference>
<keyword evidence="11 14" id="KW-1133">Transmembrane helix</keyword>
<feature type="transmembrane region" description="Helical" evidence="14">
    <location>
        <begin position="97"/>
        <end position="115"/>
    </location>
</feature>
<feature type="transmembrane region" description="Helical" evidence="14">
    <location>
        <begin position="577"/>
        <end position="597"/>
    </location>
</feature>
<keyword evidence="13 14" id="KW-0472">Membrane</keyword>
<dbReference type="AlphaFoldDB" id="A0A0D6DV23"/>
<name>A0A0D6DV23_9LACT</name>
<dbReference type="SFLD" id="SFLDF00027">
    <property type="entry name" value="p-type_atpase"/>
    <property type="match status" value="1"/>
</dbReference>
<comment type="similarity">
    <text evidence="2 14">Belongs to the cation transport ATPase (P-type) (TC 3.A.3) family. Type IB subfamily.</text>
</comment>
<dbReference type="SUPFAM" id="SSF81665">
    <property type="entry name" value="Calcium ATPase, transmembrane domain M"/>
    <property type="match status" value="1"/>
</dbReference>
<dbReference type="STRING" id="1364.LP2241_20021"/>
<dbReference type="InterPro" id="IPR044492">
    <property type="entry name" value="P_typ_ATPase_HD_dom"/>
</dbReference>
<dbReference type="GO" id="GO:0046872">
    <property type="term" value="F:metal ion binding"/>
    <property type="evidence" value="ECO:0007669"/>
    <property type="project" value="UniProtKB-KW"/>
</dbReference>
<dbReference type="InterPro" id="IPR023214">
    <property type="entry name" value="HAD_sf"/>
</dbReference>
<feature type="transmembrane region" description="Helical" evidence="14">
    <location>
        <begin position="41"/>
        <end position="61"/>
    </location>
</feature>
<sequence>MAHTHHHKKTAFWATTQCHYFLGIILFSLTFFLPISQQMSQILDIIALLLSGYHVIIEGIVDTIKNTKANRKFTPNTHILMTLAALGAIILGESKEAALLIFIFAGAHFLEEYVAGKSKREITKLLEMNPTEARRLKPDGTVEVVSVDQLQVGDRVQVQNGAQVPTDGTITEGVVSIDESTINGESIPREKTVGDPVFGATMNGNSTFTMTVTKSSEDTVFAKILKMVAQSQNNLSPTAAGIQKYEPVYVTAVLAIFILLLVSFPILFGWSWSDTFSRSLVFLVSASPCAIAVSAIPATLAGISNLARQGILFKGGSFLANFVNLKAIAFDKTGTLTQGKPKVVAYDLDPEFTAILPVVIAMEKQSNHPLATAIVAEFEQAEQPLSLEVANRVGEGLSARYDNKLIQVAKPSVFDQVAVKWTTQRKSRESQGETVVYIAVDRQVVGFIAIQDVPQEQAISVINYLKKETIQSIMITGDAQLTGQAIGQAIGVDTILTNVLPDQKAANITTNKAKFGMIAMVGDGVNDAPALATADIGIAMGDGTDVAIETADVVLMKNNLTNIVKAHQVSKRLKRIVFQNILFSLVVVFFLVTMSLIGNLSVVAGVMAHEGSTIIVLLNSLRLLVPTKPV</sequence>
<dbReference type="SFLD" id="SFLDS00003">
    <property type="entry name" value="Haloacid_Dehalogenase"/>
    <property type="match status" value="1"/>
</dbReference>
<evidence type="ECO:0000313" key="17">
    <source>
        <dbReference type="Proteomes" id="UP000033166"/>
    </source>
</evidence>
<dbReference type="NCBIfam" id="TIGR01494">
    <property type="entry name" value="ATPase_P-type"/>
    <property type="match status" value="1"/>
</dbReference>
<keyword evidence="7" id="KW-0406">Ion transport</keyword>
<dbReference type="GO" id="GO:0005886">
    <property type="term" value="C:plasma membrane"/>
    <property type="evidence" value="ECO:0007669"/>
    <property type="project" value="UniProtKB-SubCell"/>
</dbReference>
<evidence type="ECO:0000256" key="10">
    <source>
        <dbReference type="ARBA" id="ARBA00022967"/>
    </source>
</evidence>
<dbReference type="Proteomes" id="UP000033166">
    <property type="component" value="Chromosome I"/>
</dbReference>
<dbReference type="FunFam" id="2.70.150.10:FF:000020">
    <property type="entry name" value="Copper-exporting P-type ATPase A"/>
    <property type="match status" value="1"/>
</dbReference>
<dbReference type="EMBL" id="LN774769">
    <property type="protein sequence ID" value="CEN27601.1"/>
    <property type="molecule type" value="Genomic_DNA"/>
</dbReference>
<feature type="transmembrane region" description="Helical" evidence="14">
    <location>
        <begin position="280"/>
        <end position="303"/>
    </location>
</feature>
<feature type="domain" description="P-type ATPase A" evidence="15">
    <location>
        <begin position="127"/>
        <end position="228"/>
    </location>
</feature>
<dbReference type="InterPro" id="IPR023298">
    <property type="entry name" value="ATPase_P-typ_TM_dom_sf"/>
</dbReference>
<dbReference type="HOGENOM" id="CLU_001771_6_3_9"/>
<dbReference type="PRINTS" id="PR00120">
    <property type="entry name" value="HATPASE"/>
</dbReference>
<evidence type="ECO:0000259" key="15">
    <source>
        <dbReference type="Pfam" id="PF00122"/>
    </source>
</evidence>
<dbReference type="Gene3D" id="2.70.150.10">
    <property type="entry name" value="Calcium-transporting ATPase, cytoplasmic transduction domain A"/>
    <property type="match status" value="1"/>
</dbReference>
<dbReference type="GO" id="GO:0006825">
    <property type="term" value="P:copper ion transport"/>
    <property type="evidence" value="ECO:0007669"/>
    <property type="project" value="UniProtKB-KW"/>
</dbReference>
<dbReference type="SFLD" id="SFLDG00002">
    <property type="entry name" value="C1.7:_P-type_atpase_like"/>
    <property type="match status" value="1"/>
</dbReference>
<dbReference type="PROSITE" id="PS00154">
    <property type="entry name" value="ATPASE_E1_E2"/>
    <property type="match status" value="1"/>
</dbReference>
<dbReference type="PRINTS" id="PR00119">
    <property type="entry name" value="CATATPASE"/>
</dbReference>
<evidence type="ECO:0000256" key="13">
    <source>
        <dbReference type="ARBA" id="ARBA00023136"/>
    </source>
</evidence>
<feature type="transmembrane region" description="Helical" evidence="14">
    <location>
        <begin position="73"/>
        <end position="91"/>
    </location>
</feature>
<evidence type="ECO:0000256" key="6">
    <source>
        <dbReference type="ARBA" id="ARBA00022741"/>
    </source>
</evidence>
<dbReference type="Gene3D" id="3.40.50.1000">
    <property type="entry name" value="HAD superfamily/HAD-like"/>
    <property type="match status" value="1"/>
</dbReference>
<evidence type="ECO:0000256" key="11">
    <source>
        <dbReference type="ARBA" id="ARBA00022989"/>
    </source>
</evidence>
<evidence type="ECO:0000313" key="16">
    <source>
        <dbReference type="EMBL" id="CEN27601.1"/>
    </source>
</evidence>
<dbReference type="Pfam" id="PF00702">
    <property type="entry name" value="Hydrolase"/>
    <property type="match status" value="1"/>
</dbReference>
<dbReference type="GO" id="GO:0019829">
    <property type="term" value="F:ATPase-coupled monoatomic cation transmembrane transporter activity"/>
    <property type="evidence" value="ECO:0007669"/>
    <property type="project" value="InterPro"/>
</dbReference>
<evidence type="ECO:0000256" key="3">
    <source>
        <dbReference type="ARBA" id="ARBA00022475"/>
    </source>
</evidence>
<dbReference type="NCBIfam" id="TIGR01525">
    <property type="entry name" value="ATPase-IB_hvy"/>
    <property type="match status" value="1"/>
</dbReference>
<accession>A0A0D6DV23</accession>
<comment type="subcellular location">
    <subcellularLocation>
        <location evidence="1">Cell membrane</location>
        <topology evidence="1">Multi-pass membrane protein</topology>
    </subcellularLocation>
</comment>
<evidence type="ECO:0000256" key="7">
    <source>
        <dbReference type="ARBA" id="ARBA00022796"/>
    </source>
</evidence>
<keyword evidence="3 14" id="KW-1003">Cell membrane</keyword>
<evidence type="ECO:0000256" key="2">
    <source>
        <dbReference type="ARBA" id="ARBA00006024"/>
    </source>
</evidence>
<dbReference type="GO" id="GO:0016887">
    <property type="term" value="F:ATP hydrolysis activity"/>
    <property type="evidence" value="ECO:0007669"/>
    <property type="project" value="InterPro"/>
</dbReference>
<protein>
    <submittedName>
        <fullName evidence="16">Zinc-transporting ATPase</fullName>
    </submittedName>
</protein>
<evidence type="ECO:0000256" key="1">
    <source>
        <dbReference type="ARBA" id="ARBA00004651"/>
    </source>
</evidence>
<proteinExistence type="inferred from homology"/>
<reference evidence="17" key="1">
    <citation type="submission" date="2015-01" db="EMBL/GenBank/DDBJ databases">
        <authorList>
            <person name="Andreevskaya M."/>
        </authorList>
    </citation>
    <scope>NUCLEOTIDE SEQUENCE [LARGE SCALE GENOMIC DNA]</scope>
    <source>
        <strain evidence="17">MKFS47</strain>
    </source>
</reference>